<sequence>MSAPIQGAAGGVLDRDDFQHLTTFEWEALRSFEVFAGISAVVAVLKDTPEHLQLVTIQGFVDRELTDFRQRALTFTVVKTSDVVKLDVYSYSGEGSKLVALNRWLYKVDIIIQARQLTSEFSRNHFLHFELTGW</sequence>
<protein>
    <submittedName>
        <fullName evidence="1">Uncharacterized protein</fullName>
    </submittedName>
</protein>
<comment type="caution">
    <text evidence="1">The sequence shown here is derived from an EMBL/GenBank/DDBJ whole genome shotgun (WGS) entry which is preliminary data.</text>
</comment>
<dbReference type="EMBL" id="CAKLBY020000039">
    <property type="protein sequence ID" value="CAK7912471.1"/>
    <property type="molecule type" value="Genomic_DNA"/>
</dbReference>
<accession>A0AAV1TDA3</accession>
<proteinExistence type="predicted"/>
<dbReference type="AlphaFoldDB" id="A0AAV1TDA3"/>
<evidence type="ECO:0000313" key="1">
    <source>
        <dbReference type="EMBL" id="CAK7912471.1"/>
    </source>
</evidence>
<reference evidence="1" key="1">
    <citation type="submission" date="2024-01" db="EMBL/GenBank/DDBJ databases">
        <authorList>
            <person name="Webb A."/>
        </authorList>
    </citation>
    <scope>NUCLEOTIDE SEQUENCE</scope>
    <source>
        <strain evidence="1">Pm1</strain>
    </source>
</reference>
<name>A0AAV1TDA3_9STRA</name>
<dbReference type="Proteomes" id="UP001162060">
    <property type="component" value="Unassembled WGS sequence"/>
</dbReference>
<organism evidence="1 2">
    <name type="scientific">Peronospora matthiolae</name>
    <dbReference type="NCBI Taxonomy" id="2874970"/>
    <lineage>
        <taxon>Eukaryota</taxon>
        <taxon>Sar</taxon>
        <taxon>Stramenopiles</taxon>
        <taxon>Oomycota</taxon>
        <taxon>Peronosporomycetes</taxon>
        <taxon>Peronosporales</taxon>
        <taxon>Peronosporaceae</taxon>
        <taxon>Peronospora</taxon>
    </lineage>
</organism>
<gene>
    <name evidence="1" type="ORF">PM001_LOCUS4562</name>
</gene>
<evidence type="ECO:0000313" key="2">
    <source>
        <dbReference type="Proteomes" id="UP001162060"/>
    </source>
</evidence>